<keyword evidence="1" id="KW-0732">Signal</keyword>
<protein>
    <submittedName>
        <fullName evidence="2">Uncharacterized protein</fullName>
    </submittedName>
</protein>
<accession>A2ELW8</accession>
<proteinExistence type="predicted"/>
<evidence type="ECO:0000313" key="3">
    <source>
        <dbReference type="Proteomes" id="UP000001542"/>
    </source>
</evidence>
<reference evidence="2" key="2">
    <citation type="journal article" date="2007" name="Science">
        <title>Draft genome sequence of the sexually transmitted pathogen Trichomonas vaginalis.</title>
        <authorList>
            <person name="Carlton J.M."/>
            <person name="Hirt R.P."/>
            <person name="Silva J.C."/>
            <person name="Delcher A.L."/>
            <person name="Schatz M."/>
            <person name="Zhao Q."/>
            <person name="Wortman J.R."/>
            <person name="Bidwell S.L."/>
            <person name="Alsmark U.C.M."/>
            <person name="Besteiro S."/>
            <person name="Sicheritz-Ponten T."/>
            <person name="Noel C.J."/>
            <person name="Dacks J.B."/>
            <person name="Foster P.G."/>
            <person name="Simillion C."/>
            <person name="Van de Peer Y."/>
            <person name="Miranda-Saavedra D."/>
            <person name="Barton G.J."/>
            <person name="Westrop G.D."/>
            <person name="Mueller S."/>
            <person name="Dessi D."/>
            <person name="Fiori P.L."/>
            <person name="Ren Q."/>
            <person name="Paulsen I."/>
            <person name="Zhang H."/>
            <person name="Bastida-Corcuera F.D."/>
            <person name="Simoes-Barbosa A."/>
            <person name="Brown M.T."/>
            <person name="Hayes R.D."/>
            <person name="Mukherjee M."/>
            <person name="Okumura C.Y."/>
            <person name="Schneider R."/>
            <person name="Smith A.J."/>
            <person name="Vanacova S."/>
            <person name="Villalvazo M."/>
            <person name="Haas B.J."/>
            <person name="Pertea M."/>
            <person name="Feldblyum T.V."/>
            <person name="Utterback T.R."/>
            <person name="Shu C.L."/>
            <person name="Osoegawa K."/>
            <person name="de Jong P.J."/>
            <person name="Hrdy I."/>
            <person name="Horvathova L."/>
            <person name="Zubacova Z."/>
            <person name="Dolezal P."/>
            <person name="Malik S.B."/>
            <person name="Logsdon J.M. Jr."/>
            <person name="Henze K."/>
            <person name="Gupta A."/>
            <person name="Wang C.C."/>
            <person name="Dunne R.L."/>
            <person name="Upcroft J.A."/>
            <person name="Upcroft P."/>
            <person name="White O."/>
            <person name="Salzberg S.L."/>
            <person name="Tang P."/>
            <person name="Chiu C.-H."/>
            <person name="Lee Y.-S."/>
            <person name="Embley T.M."/>
            <person name="Coombs G.H."/>
            <person name="Mottram J.C."/>
            <person name="Tachezy J."/>
            <person name="Fraser-Liggett C.M."/>
            <person name="Johnson P.J."/>
        </authorList>
    </citation>
    <scope>NUCLEOTIDE SEQUENCE [LARGE SCALE GENOMIC DNA]</scope>
    <source>
        <strain evidence="2">G3</strain>
    </source>
</reference>
<sequence length="174" mass="19812">MLSILLARFSLSVSAKSTGKYTYMLYDDSDSKTVEIIDKLWTKVKIDGVTKNIDEATEVDYAVEIENHPNLLHTLVKQTITNKGTKEQKIDLCTAFKFSDIDSKVDTITVPMILQSFSKTTHGFQISMPKISVQMMNQSFSQTMRNSYMQQMKCLQFIGFHFHGLTDTFNLASQ</sequence>
<feature type="signal peptide" evidence="1">
    <location>
        <begin position="1"/>
        <end position="15"/>
    </location>
</feature>
<reference evidence="2" key="1">
    <citation type="submission" date="2006-10" db="EMBL/GenBank/DDBJ databases">
        <authorList>
            <person name="Amadeo P."/>
            <person name="Zhao Q."/>
            <person name="Wortman J."/>
            <person name="Fraser-Liggett C."/>
            <person name="Carlton J."/>
        </authorList>
    </citation>
    <scope>NUCLEOTIDE SEQUENCE</scope>
    <source>
        <strain evidence="2">G3</strain>
    </source>
</reference>
<dbReference type="VEuPathDB" id="TrichDB:TVAG_152030"/>
<dbReference type="InParanoid" id="A2ELW8"/>
<dbReference type="KEGG" id="tva:4764271"/>
<dbReference type="RefSeq" id="XP_001318619.1">
    <property type="nucleotide sequence ID" value="XM_001318584.1"/>
</dbReference>
<dbReference type="Proteomes" id="UP000001542">
    <property type="component" value="Unassembled WGS sequence"/>
</dbReference>
<gene>
    <name evidence="2" type="ORF">TVAG_152030</name>
</gene>
<keyword evidence="3" id="KW-1185">Reference proteome</keyword>
<evidence type="ECO:0000256" key="1">
    <source>
        <dbReference type="SAM" id="SignalP"/>
    </source>
</evidence>
<dbReference type="AlphaFoldDB" id="A2ELW8"/>
<feature type="chain" id="PRO_5012790849" evidence="1">
    <location>
        <begin position="16"/>
        <end position="174"/>
    </location>
</feature>
<dbReference type="EMBL" id="DS113425">
    <property type="protein sequence ID" value="EAY06396.1"/>
    <property type="molecule type" value="Genomic_DNA"/>
</dbReference>
<dbReference type="VEuPathDB" id="TrichDB:TVAGG3_0400510"/>
<name>A2ELW8_TRIV3</name>
<organism evidence="2 3">
    <name type="scientific">Trichomonas vaginalis (strain ATCC PRA-98 / G3)</name>
    <dbReference type="NCBI Taxonomy" id="412133"/>
    <lineage>
        <taxon>Eukaryota</taxon>
        <taxon>Metamonada</taxon>
        <taxon>Parabasalia</taxon>
        <taxon>Trichomonadida</taxon>
        <taxon>Trichomonadidae</taxon>
        <taxon>Trichomonas</taxon>
    </lineage>
</organism>
<evidence type="ECO:0000313" key="2">
    <source>
        <dbReference type="EMBL" id="EAY06396.1"/>
    </source>
</evidence>